<evidence type="ECO:0000313" key="1">
    <source>
        <dbReference type="EMBL" id="WBO23212.1"/>
    </source>
</evidence>
<dbReference type="EMBL" id="CP115174">
    <property type="protein sequence ID" value="WBO23212.1"/>
    <property type="molecule type" value="Genomic_DNA"/>
</dbReference>
<evidence type="ECO:0008006" key="3">
    <source>
        <dbReference type="Google" id="ProtNLM"/>
    </source>
</evidence>
<keyword evidence="2" id="KW-1185">Reference proteome</keyword>
<gene>
    <name evidence="1" type="ORF">PBT88_03485</name>
</gene>
<name>A0ABY7NRM4_9SPHN</name>
<accession>A0ABY7NRM4</accession>
<proteinExistence type="predicted"/>
<reference evidence="1 2" key="1">
    <citation type="submission" date="2022-12" db="EMBL/GenBank/DDBJ databases">
        <title>Sphingomonas abieness sp. nov., an endophytic bacterium isolated from Abies koreana.</title>
        <authorList>
            <person name="Jiang L."/>
            <person name="Lee J."/>
        </authorList>
    </citation>
    <scope>NUCLEOTIDE SEQUENCE [LARGE SCALE GENOMIC DNA]</scope>
    <source>
        <strain evidence="2">PAMB 00755</strain>
    </source>
</reference>
<protein>
    <recommendedName>
        <fullName evidence="3">Restriction endonuclease</fullName>
    </recommendedName>
</protein>
<evidence type="ECO:0000313" key="2">
    <source>
        <dbReference type="Proteomes" id="UP001210865"/>
    </source>
</evidence>
<dbReference type="Proteomes" id="UP001210865">
    <property type="component" value="Chromosome"/>
</dbReference>
<dbReference type="RefSeq" id="WP_270077847.1">
    <property type="nucleotide sequence ID" value="NZ_CP115174.1"/>
</dbReference>
<sequence length="353" mass="39629">MRKPFDLMDQMGRFAADRKLSLTAPEAKDVFAEHVRQSTGMGLADQALLHGQRTEAMFEALLVSLGRFKLLTPEDGGRVFPEGEFLAPDFRVVLADGRQWLIEVKNVYEADAFGQRRSLMNRAYHDKLAAYASATRGELKLAVFWARWSVWTLVSPERLMNADGDLELDMAKAMTVDELGALGDMTIGTRAPFRFRLAADPARTKPIGPDGETTVVFSASQLFSEDREITDPVELEIAWTLIQHGEWVEQEPTPIVDGDNLLAMEFSWAPREDDEGKGFGFIGRLSRIFARYYAAHTLEEGSVIQLRAPLRPNWFTPLHEHDHQSKALPLWRFTLQPNYGGATDAPPPPGEID</sequence>
<organism evidence="1 2">
    <name type="scientific">Sphingomonas abietis</name>
    <dbReference type="NCBI Taxonomy" id="3012344"/>
    <lineage>
        <taxon>Bacteria</taxon>
        <taxon>Pseudomonadati</taxon>
        <taxon>Pseudomonadota</taxon>
        <taxon>Alphaproteobacteria</taxon>
        <taxon>Sphingomonadales</taxon>
        <taxon>Sphingomonadaceae</taxon>
        <taxon>Sphingomonas</taxon>
    </lineage>
</organism>